<feature type="domain" description="GH16" evidence="2">
    <location>
        <begin position="25"/>
        <end position="250"/>
    </location>
</feature>
<dbReference type="PANTHER" id="PTHR10963">
    <property type="entry name" value="GLYCOSYL HYDROLASE-RELATED"/>
    <property type="match status" value="1"/>
</dbReference>
<dbReference type="PROSITE" id="PS51762">
    <property type="entry name" value="GH16_2"/>
    <property type="match status" value="1"/>
</dbReference>
<dbReference type="InterPro" id="IPR013320">
    <property type="entry name" value="ConA-like_dom_sf"/>
</dbReference>
<dbReference type="SUPFAM" id="SSF49899">
    <property type="entry name" value="Concanavalin A-like lectins/glucanases"/>
    <property type="match status" value="1"/>
</dbReference>
<dbReference type="CDD" id="cd08023">
    <property type="entry name" value="GH16_laminarinase_like"/>
    <property type="match status" value="1"/>
</dbReference>
<evidence type="ECO:0000256" key="1">
    <source>
        <dbReference type="ARBA" id="ARBA00006865"/>
    </source>
</evidence>
<evidence type="ECO:0000259" key="2">
    <source>
        <dbReference type="PROSITE" id="PS51762"/>
    </source>
</evidence>
<dbReference type="PANTHER" id="PTHR10963:SF55">
    <property type="entry name" value="GLYCOSIDE HYDROLASE FAMILY 16 PROTEIN"/>
    <property type="match status" value="1"/>
</dbReference>
<sequence length="250" mass="28813">MKYFICIVCIVFVSCANSDTIVWEEHFEGNELDQTFWNYELGDGCPDLCGWGNNERQLYAERNIHLQDGNLIVTATKNDSVYRSGKITTKDKIEFKYGTIEVRAKLPTGQGLWPAIWMLGADISDIGWPDCGEIDIMEFVGKEPHTIYNSLHTRQSYGNTINSKKTIINDIEEGFHTYKSVWTEDKIQFFIDDKPAYTFSPELKNKDTWPFNKPFYLIINLAIGGNFGGPEVDDTIFPKQFIIDYIKVWK</sequence>
<dbReference type="PROSITE" id="PS51257">
    <property type="entry name" value="PROKAR_LIPOPROTEIN"/>
    <property type="match status" value="1"/>
</dbReference>
<comment type="caution">
    <text evidence="3">The sequence shown here is derived from an EMBL/GenBank/DDBJ whole genome shotgun (WGS) entry which is preliminary data.</text>
</comment>
<reference evidence="4" key="1">
    <citation type="journal article" date="2019" name="Int. J. Syst. Evol. Microbiol.">
        <title>The Global Catalogue of Microorganisms (GCM) 10K type strain sequencing project: providing services to taxonomists for standard genome sequencing and annotation.</title>
        <authorList>
            <consortium name="The Broad Institute Genomics Platform"/>
            <consortium name="The Broad Institute Genome Sequencing Center for Infectious Disease"/>
            <person name="Wu L."/>
            <person name="Ma J."/>
        </authorList>
    </citation>
    <scope>NUCLEOTIDE SEQUENCE [LARGE SCALE GENOMIC DNA]</scope>
    <source>
        <strain evidence="4">JCM 17106</strain>
    </source>
</reference>
<organism evidence="3 4">
    <name type="scientific">Aquimarina addita</name>
    <dbReference type="NCBI Taxonomy" id="870485"/>
    <lineage>
        <taxon>Bacteria</taxon>
        <taxon>Pseudomonadati</taxon>
        <taxon>Bacteroidota</taxon>
        <taxon>Flavobacteriia</taxon>
        <taxon>Flavobacteriales</taxon>
        <taxon>Flavobacteriaceae</taxon>
        <taxon>Aquimarina</taxon>
    </lineage>
</organism>
<name>A0ABP6UM01_9FLAO</name>
<gene>
    <name evidence="3" type="ORF">GCM10022393_19430</name>
</gene>
<evidence type="ECO:0000313" key="3">
    <source>
        <dbReference type="EMBL" id="GAA3508398.1"/>
    </source>
</evidence>
<keyword evidence="4" id="KW-1185">Reference proteome</keyword>
<dbReference type="Gene3D" id="2.60.120.200">
    <property type="match status" value="1"/>
</dbReference>
<accession>A0ABP6UM01</accession>
<protein>
    <recommendedName>
        <fullName evidence="2">GH16 domain-containing protein</fullName>
    </recommendedName>
</protein>
<comment type="similarity">
    <text evidence="1">Belongs to the glycosyl hydrolase 16 family.</text>
</comment>
<dbReference type="Proteomes" id="UP001500459">
    <property type="component" value="Unassembled WGS sequence"/>
</dbReference>
<evidence type="ECO:0000313" key="4">
    <source>
        <dbReference type="Proteomes" id="UP001500459"/>
    </source>
</evidence>
<dbReference type="InterPro" id="IPR050546">
    <property type="entry name" value="Glycosyl_Hydrlase_16"/>
</dbReference>
<dbReference type="RefSeq" id="WP_344926893.1">
    <property type="nucleotide sequence ID" value="NZ_BAABCW010000006.1"/>
</dbReference>
<dbReference type="InterPro" id="IPR000757">
    <property type="entry name" value="Beta-glucanase-like"/>
</dbReference>
<dbReference type="EMBL" id="BAABCW010000006">
    <property type="protein sequence ID" value="GAA3508398.1"/>
    <property type="molecule type" value="Genomic_DNA"/>
</dbReference>
<dbReference type="Pfam" id="PF00722">
    <property type="entry name" value="Glyco_hydro_16"/>
    <property type="match status" value="1"/>
</dbReference>
<proteinExistence type="inferred from homology"/>